<accession>A0A075AQV7</accession>
<proteinExistence type="predicted"/>
<evidence type="ECO:0000313" key="2">
    <source>
        <dbReference type="EMBL" id="EPZ32661.1"/>
    </source>
</evidence>
<keyword evidence="1" id="KW-0472">Membrane</keyword>
<evidence type="ECO:0000256" key="1">
    <source>
        <dbReference type="SAM" id="Phobius"/>
    </source>
</evidence>
<name>A0A075AQV7_ROZAC</name>
<keyword evidence="1" id="KW-1133">Transmembrane helix</keyword>
<feature type="transmembrane region" description="Helical" evidence="1">
    <location>
        <begin position="60"/>
        <end position="81"/>
    </location>
</feature>
<dbReference type="AlphaFoldDB" id="A0A075AQV7"/>
<evidence type="ECO:0000313" key="4">
    <source>
        <dbReference type="Proteomes" id="UP000030755"/>
    </source>
</evidence>
<evidence type="ECO:0000313" key="3">
    <source>
        <dbReference type="EMBL" id="RKP21600.1"/>
    </source>
</evidence>
<dbReference type="EMBL" id="ML004942">
    <property type="protein sequence ID" value="RKP21600.1"/>
    <property type="molecule type" value="Genomic_DNA"/>
</dbReference>
<gene>
    <name evidence="2" type="ORF">O9G_003789</name>
    <name evidence="3" type="ORF">ROZALSC1DRAFT_26998</name>
</gene>
<dbReference type="HOGENOM" id="CLU_2528728_0_0_1"/>
<protein>
    <submittedName>
        <fullName evidence="2">Uncharacterized protein</fullName>
    </submittedName>
</protein>
<dbReference type="Proteomes" id="UP000281549">
    <property type="component" value="Unassembled WGS sequence"/>
</dbReference>
<organism evidence="2 4">
    <name type="scientific">Rozella allomycis (strain CSF55)</name>
    <dbReference type="NCBI Taxonomy" id="988480"/>
    <lineage>
        <taxon>Eukaryota</taxon>
        <taxon>Fungi</taxon>
        <taxon>Fungi incertae sedis</taxon>
        <taxon>Cryptomycota</taxon>
        <taxon>Cryptomycota incertae sedis</taxon>
        <taxon>Rozella</taxon>
    </lineage>
</organism>
<reference evidence="3" key="3">
    <citation type="submission" date="2018-08" db="EMBL/GenBank/DDBJ databases">
        <title>Leveraging single-cell genomics to expand the Fungal Tree of Life.</title>
        <authorList>
            <consortium name="DOE Joint Genome Institute"/>
            <person name="Ahrendt S.R."/>
            <person name="Quandt C.A."/>
            <person name="Ciobanu D."/>
            <person name="Clum A."/>
            <person name="Salamov A."/>
            <person name="Andreopoulos B."/>
            <person name="Cheng J.-F."/>
            <person name="Woyke T."/>
            <person name="Pelin A."/>
            <person name="Henrissat B."/>
            <person name="Reynolds N."/>
            <person name="Benny G.L."/>
            <person name="Smith M.E."/>
            <person name="James T.Y."/>
            <person name="Grigoriev I.V."/>
        </authorList>
    </citation>
    <scope>NUCLEOTIDE SEQUENCE</scope>
    <source>
        <strain evidence="3">CSF55</strain>
    </source>
</reference>
<sequence length="84" mass="9169">MNPQNNVTYHSYPKYNTATEQNGNLYNRQAGTVPNLPVTYTDYVYPTHAKAKKEKKEDNTCLGILAGALCFICIAGTAAIGGKK</sequence>
<evidence type="ECO:0000313" key="5">
    <source>
        <dbReference type="Proteomes" id="UP000281549"/>
    </source>
</evidence>
<reference evidence="5" key="2">
    <citation type="journal article" date="2018" name="Nat. Microbiol.">
        <title>Leveraging single-cell genomics to expand the fungal tree of life.</title>
        <authorList>
            <person name="Ahrendt S.R."/>
            <person name="Quandt C.A."/>
            <person name="Ciobanu D."/>
            <person name="Clum A."/>
            <person name="Salamov A."/>
            <person name="Andreopoulos B."/>
            <person name="Cheng J.F."/>
            <person name="Woyke T."/>
            <person name="Pelin A."/>
            <person name="Henrissat B."/>
            <person name="Reynolds N.K."/>
            <person name="Benny G.L."/>
            <person name="Smith M.E."/>
            <person name="James T.Y."/>
            <person name="Grigoriev I.V."/>
        </authorList>
    </citation>
    <scope>NUCLEOTIDE SEQUENCE [LARGE SCALE GENOMIC DNA]</scope>
    <source>
        <strain evidence="5">CSF55</strain>
    </source>
</reference>
<keyword evidence="4" id="KW-1185">Reference proteome</keyword>
<dbReference type="Proteomes" id="UP000030755">
    <property type="component" value="Unassembled WGS sequence"/>
</dbReference>
<reference evidence="2 4" key="1">
    <citation type="journal article" date="2013" name="Curr. Biol.">
        <title>Shared signatures of parasitism and phylogenomics unite Cryptomycota and microsporidia.</title>
        <authorList>
            <person name="James T.Y."/>
            <person name="Pelin A."/>
            <person name="Bonen L."/>
            <person name="Ahrendt S."/>
            <person name="Sain D."/>
            <person name="Corradi N."/>
            <person name="Stajich J.E."/>
        </authorList>
    </citation>
    <scope>NUCLEOTIDE SEQUENCE [LARGE SCALE GENOMIC DNA]</scope>
    <source>
        <strain evidence="2 4">CSF55</strain>
        <strain evidence="2 4">CSF55</strain>
    </source>
</reference>
<dbReference type="EMBL" id="KE561122">
    <property type="protein sequence ID" value="EPZ32661.1"/>
    <property type="molecule type" value="Genomic_DNA"/>
</dbReference>
<keyword evidence="1" id="KW-0812">Transmembrane</keyword>